<dbReference type="InterPro" id="IPR011032">
    <property type="entry name" value="GroES-like_sf"/>
</dbReference>
<dbReference type="Gene3D" id="3.40.50.720">
    <property type="entry name" value="NAD(P)-binding Rossmann-like Domain"/>
    <property type="match status" value="1"/>
</dbReference>
<dbReference type="InterPro" id="IPR013154">
    <property type="entry name" value="ADH-like_N"/>
</dbReference>
<name>A0A382DNL2_9ZZZZ</name>
<dbReference type="PANTHER" id="PTHR43677">
    <property type="entry name" value="SHORT-CHAIN DEHYDROGENASE/REDUCTASE"/>
    <property type="match status" value="1"/>
</dbReference>
<dbReference type="Pfam" id="PF00107">
    <property type="entry name" value="ADH_zinc_N"/>
    <property type="match status" value="1"/>
</dbReference>
<dbReference type="Gene3D" id="3.90.180.10">
    <property type="entry name" value="Medium-chain alcohol dehydrogenases, catalytic domain"/>
    <property type="match status" value="1"/>
</dbReference>
<dbReference type="AlphaFoldDB" id="A0A382DNL2"/>
<dbReference type="SMART" id="SM00829">
    <property type="entry name" value="PKS_ER"/>
    <property type="match status" value="1"/>
</dbReference>
<proteinExistence type="predicted"/>
<organism evidence="2">
    <name type="scientific">marine metagenome</name>
    <dbReference type="NCBI Taxonomy" id="408172"/>
    <lineage>
        <taxon>unclassified sequences</taxon>
        <taxon>metagenomes</taxon>
        <taxon>ecological metagenomes</taxon>
    </lineage>
</organism>
<dbReference type="PANTHER" id="PTHR43677:SF4">
    <property type="entry name" value="QUINONE OXIDOREDUCTASE-LIKE PROTEIN 2"/>
    <property type="match status" value="1"/>
</dbReference>
<dbReference type="InterPro" id="IPR020843">
    <property type="entry name" value="ER"/>
</dbReference>
<dbReference type="CDD" id="cd08241">
    <property type="entry name" value="QOR1"/>
    <property type="match status" value="1"/>
</dbReference>
<dbReference type="InterPro" id="IPR051397">
    <property type="entry name" value="Zn-ADH-like_protein"/>
</dbReference>
<sequence>MKAIVCKEFGPPSSLVFEDVDVPELKQNQILVDVHSAGVNFPDTLIIQDKYQVKPPLPFSPGGEISGTISAMGESVKGWNIGDEVIGMIGHGGFREQVIASSMQIFKKPSNMDFTTASCFTLTYGTSHYALKDRAQLKEGEILLVLGAAGGVGISAIEIGKAIGAKVVAAASSDEKLEVCKEYGADEVINYGGYDLTDKDQIKQFRSDIAKASGEKGPDVIYDPVGGNFTEPALRSIAWGGRLLVIGFASGSIPKIPLNLYLIKGCSAVGVFWGQFTML</sequence>
<feature type="non-terminal residue" evidence="2">
    <location>
        <position position="279"/>
    </location>
</feature>
<gene>
    <name evidence="2" type="ORF">METZ01_LOCUS192653</name>
</gene>
<reference evidence="2" key="1">
    <citation type="submission" date="2018-05" db="EMBL/GenBank/DDBJ databases">
        <authorList>
            <person name="Lanie J.A."/>
            <person name="Ng W.-L."/>
            <person name="Kazmierczak K.M."/>
            <person name="Andrzejewski T.M."/>
            <person name="Davidsen T.M."/>
            <person name="Wayne K.J."/>
            <person name="Tettelin H."/>
            <person name="Glass J.I."/>
            <person name="Rusch D."/>
            <person name="Podicherti R."/>
            <person name="Tsui H.-C.T."/>
            <person name="Winkler M.E."/>
        </authorList>
    </citation>
    <scope>NUCLEOTIDE SEQUENCE</scope>
</reference>
<dbReference type="EMBL" id="UINC01040227">
    <property type="protein sequence ID" value="SVB39799.1"/>
    <property type="molecule type" value="Genomic_DNA"/>
</dbReference>
<feature type="domain" description="Enoyl reductase (ER)" evidence="1">
    <location>
        <begin position="10"/>
        <end position="271"/>
    </location>
</feature>
<dbReference type="SUPFAM" id="SSF50129">
    <property type="entry name" value="GroES-like"/>
    <property type="match status" value="1"/>
</dbReference>
<dbReference type="SUPFAM" id="SSF51735">
    <property type="entry name" value="NAD(P)-binding Rossmann-fold domains"/>
    <property type="match status" value="1"/>
</dbReference>
<dbReference type="InterPro" id="IPR036291">
    <property type="entry name" value="NAD(P)-bd_dom_sf"/>
</dbReference>
<dbReference type="InterPro" id="IPR013149">
    <property type="entry name" value="ADH-like_C"/>
</dbReference>
<evidence type="ECO:0000313" key="2">
    <source>
        <dbReference type="EMBL" id="SVB39799.1"/>
    </source>
</evidence>
<evidence type="ECO:0000259" key="1">
    <source>
        <dbReference type="SMART" id="SM00829"/>
    </source>
</evidence>
<accession>A0A382DNL2</accession>
<dbReference type="Pfam" id="PF08240">
    <property type="entry name" value="ADH_N"/>
    <property type="match status" value="1"/>
</dbReference>
<dbReference type="GO" id="GO:0016491">
    <property type="term" value="F:oxidoreductase activity"/>
    <property type="evidence" value="ECO:0007669"/>
    <property type="project" value="InterPro"/>
</dbReference>
<protein>
    <recommendedName>
        <fullName evidence="1">Enoyl reductase (ER) domain-containing protein</fullName>
    </recommendedName>
</protein>